<feature type="compositionally biased region" description="Basic and acidic residues" evidence="1">
    <location>
        <begin position="1"/>
        <end position="21"/>
    </location>
</feature>
<accession>A0AAV3PNT7</accession>
<dbReference type="AlphaFoldDB" id="A0AAV3PNT7"/>
<evidence type="ECO:0000313" key="3">
    <source>
        <dbReference type="Proteomes" id="UP001454036"/>
    </source>
</evidence>
<feature type="region of interest" description="Disordered" evidence="1">
    <location>
        <begin position="1"/>
        <end position="68"/>
    </location>
</feature>
<feature type="compositionally biased region" description="Polar residues" evidence="1">
    <location>
        <begin position="24"/>
        <end position="50"/>
    </location>
</feature>
<gene>
    <name evidence="2" type="ORF">LIER_11638</name>
</gene>
<proteinExistence type="predicted"/>
<evidence type="ECO:0000313" key="2">
    <source>
        <dbReference type="EMBL" id="GAA0153389.1"/>
    </source>
</evidence>
<name>A0AAV3PNT7_LITER</name>
<keyword evidence="3" id="KW-1185">Reference proteome</keyword>
<sequence length="153" mass="17573">MHHVEPEADTAQRGEGTRAEPDVITTQEDGGHSPTNLTSNQVNTSTQEAQANIKAKKSNNQKEKANSMPKCNLFQFRFRDENECRMMQTLKKSDRACKKIWPTYYEHANMHGNCRGQTVISDILRSRPTHFMGLTPRRASLQDLQDHMRFSPR</sequence>
<comment type="caution">
    <text evidence="2">The sequence shown here is derived from an EMBL/GenBank/DDBJ whole genome shotgun (WGS) entry which is preliminary data.</text>
</comment>
<dbReference type="EMBL" id="BAABME010002169">
    <property type="protein sequence ID" value="GAA0153389.1"/>
    <property type="molecule type" value="Genomic_DNA"/>
</dbReference>
<organism evidence="2 3">
    <name type="scientific">Lithospermum erythrorhizon</name>
    <name type="common">Purple gromwell</name>
    <name type="synonym">Lithospermum officinale var. erythrorhizon</name>
    <dbReference type="NCBI Taxonomy" id="34254"/>
    <lineage>
        <taxon>Eukaryota</taxon>
        <taxon>Viridiplantae</taxon>
        <taxon>Streptophyta</taxon>
        <taxon>Embryophyta</taxon>
        <taxon>Tracheophyta</taxon>
        <taxon>Spermatophyta</taxon>
        <taxon>Magnoliopsida</taxon>
        <taxon>eudicotyledons</taxon>
        <taxon>Gunneridae</taxon>
        <taxon>Pentapetalae</taxon>
        <taxon>asterids</taxon>
        <taxon>lamiids</taxon>
        <taxon>Boraginales</taxon>
        <taxon>Boraginaceae</taxon>
        <taxon>Boraginoideae</taxon>
        <taxon>Lithospermeae</taxon>
        <taxon>Lithospermum</taxon>
    </lineage>
</organism>
<reference evidence="2 3" key="1">
    <citation type="submission" date="2024-01" db="EMBL/GenBank/DDBJ databases">
        <title>The complete chloroplast genome sequence of Lithospermum erythrorhizon: insights into the phylogenetic relationship among Boraginaceae species and the maternal lineages of purple gromwells.</title>
        <authorList>
            <person name="Okada T."/>
            <person name="Watanabe K."/>
        </authorList>
    </citation>
    <scope>NUCLEOTIDE SEQUENCE [LARGE SCALE GENOMIC DNA]</scope>
</reference>
<evidence type="ECO:0000256" key="1">
    <source>
        <dbReference type="SAM" id="MobiDB-lite"/>
    </source>
</evidence>
<protein>
    <submittedName>
        <fullName evidence="2">Uncharacterized protein</fullName>
    </submittedName>
</protein>
<dbReference type="Proteomes" id="UP001454036">
    <property type="component" value="Unassembled WGS sequence"/>
</dbReference>